<evidence type="ECO:0000256" key="1">
    <source>
        <dbReference type="SAM" id="Phobius"/>
    </source>
</evidence>
<keyword evidence="1" id="KW-1133">Transmembrane helix</keyword>
<reference evidence="3" key="1">
    <citation type="journal article" date="2014" name="FEMS Microbiol. Lett.">
        <title>Draft Genomic DNA Sequence of the Facultatively Methylotrophic Bacterium Acidomonas methanolica type strain MB58.</title>
        <authorList>
            <person name="Higashiura N."/>
            <person name="Hadano H."/>
            <person name="Hirakawa H."/>
            <person name="Matsutani M."/>
            <person name="Takabe S."/>
            <person name="Matsushita K."/>
            <person name="Azuma Y."/>
        </authorList>
    </citation>
    <scope>NUCLEOTIDE SEQUENCE [LARGE SCALE GENOMIC DNA]</scope>
    <source>
        <strain evidence="3">MB58</strain>
    </source>
</reference>
<proteinExistence type="predicted"/>
<protein>
    <submittedName>
        <fullName evidence="2">Uncharacterized protein</fullName>
    </submittedName>
</protein>
<accession>A0A023D6G5</accession>
<evidence type="ECO:0000313" key="2">
    <source>
        <dbReference type="EMBL" id="GAJ29743.1"/>
    </source>
</evidence>
<dbReference type="AlphaFoldDB" id="A0A023D6G5"/>
<name>A0A023D6G5_ACIMT</name>
<dbReference type="Proteomes" id="UP000019760">
    <property type="component" value="Unassembled WGS sequence"/>
</dbReference>
<reference evidence="2 3" key="2">
    <citation type="journal article" date="2014" name="FEMS Microbiol. Lett.">
        <title>Draft genomic DNA sequence of the facultatively methylotrophic bacterium Acidomonas methanolica type strain MB58.</title>
        <authorList>
            <person name="Higashiura N."/>
            <person name="Hadano H."/>
            <person name="Hirakawa H."/>
            <person name="Matsutani M."/>
            <person name="Takabe S."/>
            <person name="Matsushita K."/>
            <person name="Azuma Y."/>
        </authorList>
    </citation>
    <scope>NUCLEOTIDE SEQUENCE [LARGE SCALE GENOMIC DNA]</scope>
    <source>
        <strain evidence="2 3">MB58</strain>
    </source>
</reference>
<evidence type="ECO:0000313" key="3">
    <source>
        <dbReference type="Proteomes" id="UP000019760"/>
    </source>
</evidence>
<dbReference type="OrthoDB" id="7282008at2"/>
<comment type="caution">
    <text evidence="2">The sequence shown here is derived from an EMBL/GenBank/DDBJ whole genome shotgun (WGS) entry which is preliminary data.</text>
</comment>
<keyword evidence="1" id="KW-0812">Transmembrane</keyword>
<keyword evidence="1" id="KW-0472">Membrane</keyword>
<feature type="transmembrane region" description="Helical" evidence="1">
    <location>
        <begin position="70"/>
        <end position="93"/>
    </location>
</feature>
<gene>
    <name evidence="2" type="ORF">Amme_076_036</name>
</gene>
<dbReference type="EMBL" id="BAND01000076">
    <property type="protein sequence ID" value="GAJ29743.1"/>
    <property type="molecule type" value="Genomic_DNA"/>
</dbReference>
<sequence>MSASAVLDPRLDDHERRISNVEASLRDFSTKMAEMHGENRARMDRQDFLLAEGFREVRGDLKRLGSIQHWIVYTVVVSTAVFCYASGHLAGWLT</sequence>
<dbReference type="RefSeq" id="WP_042060011.1">
    <property type="nucleotide sequence ID" value="NZ_BAND01000076.1"/>
</dbReference>
<keyword evidence="3" id="KW-1185">Reference proteome</keyword>
<organism evidence="2 3">
    <name type="scientific">Acidomonas methanolica NBRC 104435</name>
    <dbReference type="NCBI Taxonomy" id="1231351"/>
    <lineage>
        <taxon>Bacteria</taxon>
        <taxon>Pseudomonadati</taxon>
        <taxon>Pseudomonadota</taxon>
        <taxon>Alphaproteobacteria</taxon>
        <taxon>Acetobacterales</taxon>
        <taxon>Acetobacteraceae</taxon>
        <taxon>Acidomonas</taxon>
    </lineage>
</organism>